<dbReference type="EMBL" id="UHDK01000001">
    <property type="protein sequence ID" value="SUM34693.1"/>
    <property type="molecule type" value="Genomic_DNA"/>
</dbReference>
<name>A0A380FML0_STAGA</name>
<accession>A0A380FML0</accession>
<feature type="transmembrane region" description="Helical" evidence="1">
    <location>
        <begin position="39"/>
        <end position="60"/>
    </location>
</feature>
<gene>
    <name evidence="2" type="ORF">NCTC12195_04220</name>
</gene>
<evidence type="ECO:0000313" key="2">
    <source>
        <dbReference type="EMBL" id="SUM34693.1"/>
    </source>
</evidence>
<dbReference type="Proteomes" id="UP000255277">
    <property type="component" value="Unassembled WGS sequence"/>
</dbReference>
<organism evidence="2 3">
    <name type="scientific">Staphylococcus gallinarum</name>
    <dbReference type="NCBI Taxonomy" id="1293"/>
    <lineage>
        <taxon>Bacteria</taxon>
        <taxon>Bacillati</taxon>
        <taxon>Bacillota</taxon>
        <taxon>Bacilli</taxon>
        <taxon>Bacillales</taxon>
        <taxon>Staphylococcaceae</taxon>
        <taxon>Staphylococcus</taxon>
    </lineage>
</organism>
<keyword evidence="1" id="KW-1133">Transmembrane helix</keyword>
<evidence type="ECO:0000256" key="1">
    <source>
        <dbReference type="SAM" id="Phobius"/>
    </source>
</evidence>
<proteinExistence type="predicted"/>
<evidence type="ECO:0000313" key="3">
    <source>
        <dbReference type="Proteomes" id="UP000255277"/>
    </source>
</evidence>
<reference evidence="2 3" key="1">
    <citation type="submission" date="2018-06" db="EMBL/GenBank/DDBJ databases">
        <authorList>
            <consortium name="Pathogen Informatics"/>
            <person name="Doyle S."/>
        </authorList>
    </citation>
    <scope>NUCLEOTIDE SEQUENCE [LARGE SCALE GENOMIC DNA]</scope>
    <source>
        <strain evidence="2 3">NCTC12195</strain>
    </source>
</reference>
<sequence>MSKYNAASYESLTRHDRRDIDSNTEVKTKIKKNIQLPHVLFMMFLMMMFACFFDICHSCWNV</sequence>
<protein>
    <submittedName>
        <fullName evidence="2">Uncharacterized protein</fullName>
    </submittedName>
</protein>
<dbReference type="AlphaFoldDB" id="A0A380FML0"/>
<keyword evidence="1" id="KW-0812">Transmembrane</keyword>
<keyword evidence="1" id="KW-0472">Membrane</keyword>